<comment type="caution">
    <text evidence="2">The sequence shown here is derived from an EMBL/GenBank/DDBJ whole genome shotgun (WGS) entry which is preliminary data.</text>
</comment>
<keyword evidence="1" id="KW-0472">Membrane</keyword>
<dbReference type="AlphaFoldDB" id="A0A7J7ZJZ5"/>
<dbReference type="Proteomes" id="UP000558488">
    <property type="component" value="Unassembled WGS sequence"/>
</dbReference>
<proteinExistence type="predicted"/>
<protein>
    <submittedName>
        <fullName evidence="2">Uncharacterized protein</fullName>
    </submittedName>
</protein>
<accession>A0A7J7ZJZ5</accession>
<keyword evidence="3" id="KW-1185">Reference proteome</keyword>
<organism evidence="2 3">
    <name type="scientific">Pipistrellus kuhlii</name>
    <name type="common">Kuhl's pipistrelle</name>
    <dbReference type="NCBI Taxonomy" id="59472"/>
    <lineage>
        <taxon>Eukaryota</taxon>
        <taxon>Metazoa</taxon>
        <taxon>Chordata</taxon>
        <taxon>Craniata</taxon>
        <taxon>Vertebrata</taxon>
        <taxon>Euteleostomi</taxon>
        <taxon>Mammalia</taxon>
        <taxon>Eutheria</taxon>
        <taxon>Laurasiatheria</taxon>
        <taxon>Chiroptera</taxon>
        <taxon>Yangochiroptera</taxon>
        <taxon>Vespertilionidae</taxon>
        <taxon>Pipistrellus</taxon>
    </lineage>
</organism>
<gene>
    <name evidence="2" type="ORF">mPipKuh1_009574</name>
</gene>
<feature type="transmembrane region" description="Helical" evidence="1">
    <location>
        <begin position="72"/>
        <end position="90"/>
    </location>
</feature>
<keyword evidence="1" id="KW-0812">Transmembrane</keyword>
<name>A0A7J7ZJZ5_PIPKU</name>
<evidence type="ECO:0000313" key="3">
    <source>
        <dbReference type="Proteomes" id="UP000558488"/>
    </source>
</evidence>
<keyword evidence="1" id="KW-1133">Transmembrane helix</keyword>
<sequence length="179" mass="19327">MGPSGGLSAARPGHPASPVGVGAGPLAQAYLFRVIHPGAPDEWAGPTSLGQWLTGPPCTVTGHRPGWGIPQMYYINILGTLMYYVNILGAQGKKCMRLRTQSPMAQPDQERVPWSPPPLWEEGPRNLSAPLVKSCRVKAPPTCACSPTYPSTLPPADWSLWLDGVMTTGFLYNRYLKAM</sequence>
<evidence type="ECO:0000313" key="2">
    <source>
        <dbReference type="EMBL" id="KAF6374355.1"/>
    </source>
</evidence>
<reference evidence="2 3" key="1">
    <citation type="journal article" date="2020" name="Nature">
        <title>Six reference-quality genomes reveal evolution of bat adaptations.</title>
        <authorList>
            <person name="Jebb D."/>
            <person name="Huang Z."/>
            <person name="Pippel M."/>
            <person name="Hughes G.M."/>
            <person name="Lavrichenko K."/>
            <person name="Devanna P."/>
            <person name="Winkler S."/>
            <person name="Jermiin L.S."/>
            <person name="Skirmuntt E.C."/>
            <person name="Katzourakis A."/>
            <person name="Burkitt-Gray L."/>
            <person name="Ray D.A."/>
            <person name="Sullivan K.A.M."/>
            <person name="Roscito J.G."/>
            <person name="Kirilenko B.M."/>
            <person name="Davalos L.M."/>
            <person name="Corthals A.P."/>
            <person name="Power M.L."/>
            <person name="Jones G."/>
            <person name="Ransome R.D."/>
            <person name="Dechmann D.K.N."/>
            <person name="Locatelli A.G."/>
            <person name="Puechmaille S.J."/>
            <person name="Fedrigo O."/>
            <person name="Jarvis E.D."/>
            <person name="Hiller M."/>
            <person name="Vernes S.C."/>
            <person name="Myers E.W."/>
            <person name="Teeling E.C."/>
        </authorList>
    </citation>
    <scope>NUCLEOTIDE SEQUENCE [LARGE SCALE GENOMIC DNA]</scope>
    <source>
        <strain evidence="2">MPipKuh1</strain>
        <tissue evidence="2">Flight muscle</tissue>
    </source>
</reference>
<evidence type="ECO:0000256" key="1">
    <source>
        <dbReference type="SAM" id="Phobius"/>
    </source>
</evidence>
<dbReference type="EMBL" id="JACAGB010000003">
    <property type="protein sequence ID" value="KAF6374355.1"/>
    <property type="molecule type" value="Genomic_DNA"/>
</dbReference>